<evidence type="ECO:0000313" key="3">
    <source>
        <dbReference type="Proteomes" id="UP001231189"/>
    </source>
</evidence>
<dbReference type="GO" id="GO:0010073">
    <property type="term" value="P:meristem maintenance"/>
    <property type="evidence" value="ECO:0007669"/>
    <property type="project" value="InterPro"/>
</dbReference>
<feature type="domain" description="Aminotransferase-like plant mobile" evidence="1">
    <location>
        <begin position="60"/>
        <end position="141"/>
    </location>
</feature>
<dbReference type="InterPro" id="IPR019557">
    <property type="entry name" value="AminoTfrase-like_pln_mobile"/>
</dbReference>
<organism evidence="2 3">
    <name type="scientific">Lolium multiflorum</name>
    <name type="common">Italian ryegrass</name>
    <name type="synonym">Lolium perenne subsp. multiflorum</name>
    <dbReference type="NCBI Taxonomy" id="4521"/>
    <lineage>
        <taxon>Eukaryota</taxon>
        <taxon>Viridiplantae</taxon>
        <taxon>Streptophyta</taxon>
        <taxon>Embryophyta</taxon>
        <taxon>Tracheophyta</taxon>
        <taxon>Spermatophyta</taxon>
        <taxon>Magnoliopsida</taxon>
        <taxon>Liliopsida</taxon>
        <taxon>Poales</taxon>
        <taxon>Poaceae</taxon>
        <taxon>BOP clade</taxon>
        <taxon>Pooideae</taxon>
        <taxon>Poodae</taxon>
        <taxon>Poeae</taxon>
        <taxon>Poeae Chloroplast Group 2 (Poeae type)</taxon>
        <taxon>Loliodinae</taxon>
        <taxon>Loliinae</taxon>
        <taxon>Lolium</taxon>
    </lineage>
</organism>
<accession>A0AAD8VDV9</accession>
<dbReference type="AlphaFoldDB" id="A0AAD8VDV9"/>
<dbReference type="EMBL" id="JAUUTY010000007">
    <property type="protein sequence ID" value="KAK1604067.1"/>
    <property type="molecule type" value="Genomic_DNA"/>
</dbReference>
<dbReference type="Proteomes" id="UP001231189">
    <property type="component" value="Unassembled WGS sequence"/>
</dbReference>
<reference evidence="2" key="1">
    <citation type="submission" date="2023-07" db="EMBL/GenBank/DDBJ databases">
        <title>A chromosome-level genome assembly of Lolium multiflorum.</title>
        <authorList>
            <person name="Chen Y."/>
            <person name="Copetti D."/>
            <person name="Kolliker R."/>
            <person name="Studer B."/>
        </authorList>
    </citation>
    <scope>NUCLEOTIDE SEQUENCE</scope>
    <source>
        <strain evidence="2">02402/16</strain>
        <tissue evidence="2">Leaf</tissue>
    </source>
</reference>
<evidence type="ECO:0000313" key="2">
    <source>
        <dbReference type="EMBL" id="KAK1604067.1"/>
    </source>
</evidence>
<sequence length="148" mass="16970">MNAAALTALVDRWRPETHTFHLRDGEMAPTLQDVSMILGLPIQASHRLDETCRRTGSGGIGGCMLLLSVWIWDRLSVGRPRTLTERPRPHHHENLDREPTWAYLWDNISEMTSDPMVMYMQYTAELDTLTAEQVEWEPYGSYYHIGAG</sequence>
<dbReference type="PANTHER" id="PTHR46033:SF8">
    <property type="entry name" value="PROTEIN MAINTENANCE OF MERISTEMS-LIKE"/>
    <property type="match status" value="1"/>
</dbReference>
<proteinExistence type="predicted"/>
<gene>
    <name evidence="2" type="ORF">QYE76_027740</name>
</gene>
<evidence type="ECO:0000259" key="1">
    <source>
        <dbReference type="Pfam" id="PF10536"/>
    </source>
</evidence>
<dbReference type="InterPro" id="IPR044824">
    <property type="entry name" value="MAIN-like"/>
</dbReference>
<dbReference type="Pfam" id="PF10536">
    <property type="entry name" value="PMD"/>
    <property type="match status" value="2"/>
</dbReference>
<feature type="domain" description="Aminotransferase-like plant mobile" evidence="1">
    <location>
        <begin position="2"/>
        <end position="45"/>
    </location>
</feature>
<name>A0AAD8VDV9_LOLMU</name>
<protein>
    <recommendedName>
        <fullName evidence="1">Aminotransferase-like plant mobile domain-containing protein</fullName>
    </recommendedName>
</protein>
<dbReference type="PANTHER" id="PTHR46033">
    <property type="entry name" value="PROTEIN MAIN-LIKE 2"/>
    <property type="match status" value="1"/>
</dbReference>
<keyword evidence="3" id="KW-1185">Reference proteome</keyword>
<comment type="caution">
    <text evidence="2">The sequence shown here is derived from an EMBL/GenBank/DDBJ whole genome shotgun (WGS) entry which is preliminary data.</text>
</comment>